<dbReference type="CDD" id="cd19531">
    <property type="entry name" value="LCL_NRPS-like"/>
    <property type="match status" value="1"/>
</dbReference>
<dbReference type="InterPro" id="IPR020806">
    <property type="entry name" value="PKS_PP-bd"/>
</dbReference>
<dbReference type="RefSeq" id="WP_212009421.1">
    <property type="nucleotide sequence ID" value="NZ_JAAFYZ010000036.1"/>
</dbReference>
<dbReference type="Gene3D" id="3.40.50.12780">
    <property type="entry name" value="N-terminal domain of ligase-like"/>
    <property type="match status" value="1"/>
</dbReference>
<dbReference type="Pfam" id="PF13193">
    <property type="entry name" value="AMP-binding_C"/>
    <property type="match status" value="1"/>
</dbReference>
<dbReference type="EMBL" id="JAAFYZ010000036">
    <property type="protein sequence ID" value="MBS2547840.1"/>
    <property type="molecule type" value="Genomic_DNA"/>
</dbReference>
<dbReference type="InterPro" id="IPR000873">
    <property type="entry name" value="AMP-dep_synth/lig_dom"/>
</dbReference>
<comment type="caution">
    <text evidence="6">The sequence shown here is derived from an EMBL/GenBank/DDBJ whole genome shotgun (WGS) entry which is preliminary data.</text>
</comment>
<evidence type="ECO:0000256" key="3">
    <source>
        <dbReference type="ARBA" id="ARBA00022553"/>
    </source>
</evidence>
<evidence type="ECO:0000259" key="5">
    <source>
        <dbReference type="PROSITE" id="PS50075"/>
    </source>
</evidence>
<dbReference type="Pfam" id="PF00668">
    <property type="entry name" value="Condensation"/>
    <property type="match status" value="1"/>
</dbReference>
<dbReference type="InterPro" id="IPR045851">
    <property type="entry name" value="AMP-bd_C_sf"/>
</dbReference>
<keyword evidence="7" id="KW-1185">Reference proteome</keyword>
<evidence type="ECO:0000313" key="6">
    <source>
        <dbReference type="EMBL" id="MBS2547840.1"/>
    </source>
</evidence>
<dbReference type="Gene3D" id="3.30.559.10">
    <property type="entry name" value="Chloramphenicol acetyltransferase-like domain"/>
    <property type="match status" value="1"/>
</dbReference>
<evidence type="ECO:0000256" key="2">
    <source>
        <dbReference type="ARBA" id="ARBA00022450"/>
    </source>
</evidence>
<dbReference type="InterPro" id="IPR010071">
    <property type="entry name" value="AA_adenyl_dom"/>
</dbReference>
<keyword evidence="3" id="KW-0597">Phosphoprotein</keyword>
<dbReference type="InterPro" id="IPR042099">
    <property type="entry name" value="ANL_N_sf"/>
</dbReference>
<dbReference type="InterPro" id="IPR023213">
    <property type="entry name" value="CAT-like_dom_sf"/>
</dbReference>
<dbReference type="SUPFAM" id="SSF47336">
    <property type="entry name" value="ACP-like"/>
    <property type="match status" value="1"/>
</dbReference>
<evidence type="ECO:0000256" key="4">
    <source>
        <dbReference type="SAM" id="MobiDB-lite"/>
    </source>
</evidence>
<protein>
    <submittedName>
        <fullName evidence="6">Amino acid adenylation domain-containing protein</fullName>
    </submittedName>
</protein>
<dbReference type="InterPro" id="IPR020845">
    <property type="entry name" value="AMP-binding_CS"/>
</dbReference>
<proteinExistence type="predicted"/>
<comment type="cofactor">
    <cofactor evidence="1">
        <name>pantetheine 4'-phosphate</name>
        <dbReference type="ChEBI" id="CHEBI:47942"/>
    </cofactor>
</comment>
<dbReference type="PANTHER" id="PTHR45527:SF1">
    <property type="entry name" value="FATTY ACID SYNTHASE"/>
    <property type="match status" value="1"/>
</dbReference>
<feature type="compositionally biased region" description="Pro residues" evidence="4">
    <location>
        <begin position="970"/>
        <end position="986"/>
    </location>
</feature>
<evidence type="ECO:0000313" key="7">
    <source>
        <dbReference type="Proteomes" id="UP000730482"/>
    </source>
</evidence>
<dbReference type="CDD" id="cd05930">
    <property type="entry name" value="A_NRPS"/>
    <property type="match status" value="1"/>
</dbReference>
<dbReference type="SMART" id="SM00823">
    <property type="entry name" value="PKS_PP"/>
    <property type="match status" value="1"/>
</dbReference>
<dbReference type="Proteomes" id="UP000730482">
    <property type="component" value="Unassembled WGS sequence"/>
</dbReference>
<dbReference type="InterPro" id="IPR025110">
    <property type="entry name" value="AMP-bd_C"/>
</dbReference>
<feature type="domain" description="Carrier" evidence="5">
    <location>
        <begin position="983"/>
        <end position="1058"/>
    </location>
</feature>
<organism evidence="6 7">
    <name type="scientific">Catenulispora pinistramenti</name>
    <dbReference type="NCBI Taxonomy" id="2705254"/>
    <lineage>
        <taxon>Bacteria</taxon>
        <taxon>Bacillati</taxon>
        <taxon>Actinomycetota</taxon>
        <taxon>Actinomycetes</taxon>
        <taxon>Catenulisporales</taxon>
        <taxon>Catenulisporaceae</taxon>
        <taxon>Catenulispora</taxon>
    </lineage>
</organism>
<evidence type="ECO:0000256" key="1">
    <source>
        <dbReference type="ARBA" id="ARBA00001957"/>
    </source>
</evidence>
<dbReference type="Gene3D" id="3.30.559.30">
    <property type="entry name" value="Nonribosomal peptide synthetase, condensation domain"/>
    <property type="match status" value="1"/>
</dbReference>
<reference evidence="6 7" key="1">
    <citation type="submission" date="2020-02" db="EMBL/GenBank/DDBJ databases">
        <title>Acidophilic actinobacteria isolated from forest soil.</title>
        <authorList>
            <person name="Golinska P."/>
        </authorList>
    </citation>
    <scope>NUCLEOTIDE SEQUENCE [LARGE SCALE GENOMIC DNA]</scope>
    <source>
        <strain evidence="6 7">NL8</strain>
    </source>
</reference>
<gene>
    <name evidence="6" type="ORF">KGQ19_13290</name>
</gene>
<feature type="region of interest" description="Disordered" evidence="4">
    <location>
        <begin position="962"/>
        <end position="987"/>
    </location>
</feature>
<name>A0ABS5KP97_9ACTN</name>
<dbReference type="InterPro" id="IPR009081">
    <property type="entry name" value="PP-bd_ACP"/>
</dbReference>
<dbReference type="PROSITE" id="PS50075">
    <property type="entry name" value="CARRIER"/>
    <property type="match status" value="1"/>
</dbReference>
<dbReference type="Gene3D" id="1.10.1200.10">
    <property type="entry name" value="ACP-like"/>
    <property type="match status" value="1"/>
</dbReference>
<accession>A0ABS5KP97</accession>
<sequence length="1118" mass="118519">MSVIAQSEAPVQSPAPVATSAQRAVWLLDRVHPGSSLYNVPFAVHLIGPLDVVRLRSALTGIAARHAVLRTVFPAPGGIPRPVVQTAADVPMLHHDVRALPPGDRMPAAMRVLRGWAEEPFDLAVGPLFRTGVVKLDDQEHILGIFLHHIICDGPSIHLLFDELAALYAGGELPALPAQFADFAARQSSRVGLDRGVAWWREHLADAPTKLTLPTRPAPARRSWAGATHTARLPAQLVRAAGELARRSRATPFMVMATAYAALVGKLAGMDELLLGTPVSERSAMEYEPLIGFFVNTVPLRVACDGSGSFRELLHRVRSETLNAAGHADTPFESLVDALGIDHDPATTPLVQTMLTFEPRPLAEPRLQGLQARLLTLLPDAAKFDLDVMIVRSPGSDDFDLHITYATALYDAETVARLAQRFQALLTAGLADADTPLHRLPLLTEDERCDAVERWNAERGESAGKTEKPVFVHEWVARHARARPSAPALFVAERSVCYAELEEAASTVAAQLAQAGVVPGDTVAILLPRGLDLVAALLGVLKAGAAYLPLDPNHPTRQHSQVIEMAGARVGLADARTAARLAEACDIRVLTVDRGPRESRGTTRPGPASAVSGRPAAEDLAYVIPTSGSTGEPKGVAVPHSALANHAEAARGRFDLGPDDRVLQFATIGFDVAAEELYPTWAAGGCVVLAPEPVPSPEELGAVLKAAAVTVVNLPASYWQQWVRVIESGAEVPDSLRLLVVGSERVDPGALASWSARTGVRAINAYGLTETAITALTYDAGTAFAQDFVPVGTPLPGVRAYVLDTHLGQTPPGVIGELFIGGAGLARGYLGRPDSTAARFLPDPYAQVPGARMHRTGDIARRGRDGTIEVLGRSDDQIKIRGYRIEPGAVEAAICLHPGVAQAVVAAKPGPGGAPRLVGYVVPRTGSAVPLDLRAHLAARLPAYLVPSAFVPVTELPRAASGKVDRRALPDPPAAEPPTAGTPPSTPTQRYLVEIWGSVLACRQVGIHENFFDLGATSLGLAAVHQRIAASLSRRLPLVALYEYPTVAALAAHLDGDGDAFAPVAAAPGASSEIAAREAGRVRLSRRRHSRTVSTPRPANDRTEHTKTKPSGEGPHVR</sequence>
<dbReference type="PROSITE" id="PS00455">
    <property type="entry name" value="AMP_BINDING"/>
    <property type="match status" value="1"/>
</dbReference>
<dbReference type="SUPFAM" id="SSF56801">
    <property type="entry name" value="Acetyl-CoA synthetase-like"/>
    <property type="match status" value="1"/>
</dbReference>
<dbReference type="InterPro" id="IPR036736">
    <property type="entry name" value="ACP-like_sf"/>
</dbReference>
<dbReference type="InterPro" id="IPR001242">
    <property type="entry name" value="Condensation_dom"/>
</dbReference>
<feature type="region of interest" description="Disordered" evidence="4">
    <location>
        <begin position="1075"/>
        <end position="1118"/>
    </location>
</feature>
<dbReference type="PANTHER" id="PTHR45527">
    <property type="entry name" value="NONRIBOSOMAL PEPTIDE SYNTHETASE"/>
    <property type="match status" value="1"/>
</dbReference>
<dbReference type="Pfam" id="PF00501">
    <property type="entry name" value="AMP-binding"/>
    <property type="match status" value="1"/>
</dbReference>
<keyword evidence="2" id="KW-0596">Phosphopantetheine</keyword>
<dbReference type="Gene3D" id="3.30.300.30">
    <property type="match status" value="1"/>
</dbReference>
<dbReference type="SUPFAM" id="SSF52777">
    <property type="entry name" value="CoA-dependent acyltransferases"/>
    <property type="match status" value="2"/>
</dbReference>
<dbReference type="NCBIfam" id="TIGR01733">
    <property type="entry name" value="AA-adenyl-dom"/>
    <property type="match status" value="1"/>
</dbReference>
<dbReference type="Pfam" id="PF00550">
    <property type="entry name" value="PP-binding"/>
    <property type="match status" value="1"/>
</dbReference>